<sequence>MDKEEDEPLTPAGRLFLNPQMNQIISCAIGVKNPINIDSVKSELTNSIMLHHPRFTSLLVNDSKGKEHWRKTKVKVDQHVIIRHQPFTSDQDSDEDVVNDYLADLAVSCPLPTDKPLWDLHLLMAHNCFVFRVHHALGDGISLMSMFLTLCRRVDDPGQRPTILGVGSSATGQRSRWGLGRVVKVLWYSVVFLLEFVLRTLWWRDKKTAVSGGAGVELWPRKLVTAKFKIDDMKTVKKAVANATINDILFGVLSSGLSKYLEIRSTKGLREGLQITGVAMVNLRKQPGLQDFSKMMESKSSGISWGNKFGMILIPVCYNKGCADPLQFVKRAKAILDKKKLSLEAICSYKIGDFVMSWFGPKFASLLNYRILSNTTFTISNVIGPQEEITIIGNPVDYIRANNTSLPHALMINMLSYAGKADMQILVAKDIIPDPKVLAKCFEDSLLEMKEAAEADIETNK</sequence>
<dbReference type="GO" id="GO:0047196">
    <property type="term" value="F:long-chain-alcohol O-fatty-acyltransferase activity"/>
    <property type="evidence" value="ECO:0007669"/>
    <property type="project" value="UniProtKB-EC"/>
</dbReference>
<dbReference type="GO" id="GO:0019432">
    <property type="term" value="P:triglyceride biosynthetic process"/>
    <property type="evidence" value="ECO:0007669"/>
    <property type="project" value="TreeGrafter"/>
</dbReference>
<reference evidence="13 14" key="1">
    <citation type="submission" date="2024-01" db="EMBL/GenBank/DDBJ databases">
        <title>The complete chloroplast genome sequence of Lithospermum erythrorhizon: insights into the phylogenetic relationship among Boraginaceae species and the maternal lineages of purple gromwells.</title>
        <authorList>
            <person name="Okada T."/>
            <person name="Watanabe K."/>
        </authorList>
    </citation>
    <scope>NUCLEOTIDE SEQUENCE [LARGE SCALE GENOMIC DNA]</scope>
</reference>
<keyword evidence="5" id="KW-0808">Transferase</keyword>
<dbReference type="SUPFAM" id="SSF52777">
    <property type="entry name" value="CoA-dependent acyltransferases"/>
    <property type="match status" value="1"/>
</dbReference>
<evidence type="ECO:0000256" key="3">
    <source>
        <dbReference type="ARBA" id="ARBA00004771"/>
    </source>
</evidence>
<comment type="catalytic activity">
    <reaction evidence="10">
        <text>an acyl-CoA + a 1,2-diacyl-sn-glycerol = a triacyl-sn-glycerol + CoA</text>
        <dbReference type="Rhea" id="RHEA:10868"/>
        <dbReference type="ChEBI" id="CHEBI:17815"/>
        <dbReference type="ChEBI" id="CHEBI:57287"/>
        <dbReference type="ChEBI" id="CHEBI:58342"/>
        <dbReference type="ChEBI" id="CHEBI:64615"/>
        <dbReference type="EC" id="2.3.1.20"/>
    </reaction>
</comment>
<evidence type="ECO:0000256" key="4">
    <source>
        <dbReference type="ARBA" id="ARBA00005189"/>
    </source>
</evidence>
<dbReference type="GO" id="GO:0004144">
    <property type="term" value="F:diacylglycerol O-acyltransferase activity"/>
    <property type="evidence" value="ECO:0007669"/>
    <property type="project" value="UniProtKB-EC"/>
</dbReference>
<evidence type="ECO:0000256" key="5">
    <source>
        <dbReference type="ARBA" id="ARBA00022679"/>
    </source>
</evidence>
<organism evidence="13 14">
    <name type="scientific">Lithospermum erythrorhizon</name>
    <name type="common">Purple gromwell</name>
    <name type="synonym">Lithospermum officinale var. erythrorhizon</name>
    <dbReference type="NCBI Taxonomy" id="34254"/>
    <lineage>
        <taxon>Eukaryota</taxon>
        <taxon>Viridiplantae</taxon>
        <taxon>Streptophyta</taxon>
        <taxon>Embryophyta</taxon>
        <taxon>Tracheophyta</taxon>
        <taxon>Spermatophyta</taxon>
        <taxon>Magnoliopsida</taxon>
        <taxon>eudicotyledons</taxon>
        <taxon>Gunneridae</taxon>
        <taxon>Pentapetalae</taxon>
        <taxon>asterids</taxon>
        <taxon>lamiids</taxon>
        <taxon>Boraginales</taxon>
        <taxon>Boraginaceae</taxon>
        <taxon>Boraginoideae</taxon>
        <taxon>Lithospermeae</taxon>
        <taxon>Lithospermum</taxon>
    </lineage>
</organism>
<dbReference type="InterPro" id="IPR009721">
    <property type="entry name" value="O-acyltransferase_WSD1_C"/>
</dbReference>
<keyword evidence="6" id="KW-0256">Endoplasmic reticulum</keyword>
<dbReference type="PANTHER" id="PTHR31650">
    <property type="entry name" value="O-ACYLTRANSFERASE (WSD1-LIKE) FAMILY PROTEIN"/>
    <property type="match status" value="1"/>
</dbReference>
<comment type="subcellular location">
    <subcellularLocation>
        <location evidence="1">Cell membrane</location>
        <topology evidence="1">Single-pass membrane protein</topology>
    </subcellularLocation>
    <subcellularLocation>
        <location evidence="2">Endoplasmic reticulum membrane</location>
    </subcellularLocation>
</comment>
<name>A0AAV3QT49_LITER</name>
<keyword evidence="14" id="KW-1185">Reference proteome</keyword>
<evidence type="ECO:0000256" key="6">
    <source>
        <dbReference type="ARBA" id="ARBA00022824"/>
    </source>
</evidence>
<dbReference type="Pfam" id="PF03007">
    <property type="entry name" value="WS_DGAT_cat"/>
    <property type="match status" value="1"/>
</dbReference>
<comment type="pathway">
    <text evidence="3">Glycerolipid metabolism; triacylglycerol biosynthesis.</text>
</comment>
<comment type="pathway">
    <text evidence="4">Lipid metabolism.</text>
</comment>
<comment type="catalytic activity">
    <reaction evidence="9">
        <text>a long chain fatty alcohol + a fatty acyl-CoA = a long-chain alcohol wax ester + CoA</text>
        <dbReference type="Rhea" id="RHEA:38443"/>
        <dbReference type="ChEBI" id="CHEBI:17135"/>
        <dbReference type="ChEBI" id="CHEBI:57287"/>
        <dbReference type="ChEBI" id="CHEBI:77636"/>
        <dbReference type="ChEBI" id="CHEBI:235323"/>
        <dbReference type="EC" id="2.3.1.75"/>
    </reaction>
</comment>
<evidence type="ECO:0000259" key="12">
    <source>
        <dbReference type="Pfam" id="PF06974"/>
    </source>
</evidence>
<comment type="similarity">
    <text evidence="8">In the N-terminal section; belongs to the long-chain O-acyltransferase family.</text>
</comment>
<evidence type="ECO:0000256" key="7">
    <source>
        <dbReference type="ARBA" id="ARBA00023315"/>
    </source>
</evidence>
<evidence type="ECO:0000256" key="2">
    <source>
        <dbReference type="ARBA" id="ARBA00004586"/>
    </source>
</evidence>
<dbReference type="PANTHER" id="PTHR31650:SF41">
    <property type="entry name" value="O-ACYLTRANSFERASE WSD1-LIKE ISOFORM X1"/>
    <property type="match status" value="1"/>
</dbReference>
<evidence type="ECO:0000256" key="10">
    <source>
        <dbReference type="ARBA" id="ARBA00048109"/>
    </source>
</evidence>
<dbReference type="GO" id="GO:0005789">
    <property type="term" value="C:endoplasmic reticulum membrane"/>
    <property type="evidence" value="ECO:0007669"/>
    <property type="project" value="UniProtKB-SubCell"/>
</dbReference>
<proteinExistence type="inferred from homology"/>
<dbReference type="GO" id="GO:0005886">
    <property type="term" value="C:plasma membrane"/>
    <property type="evidence" value="ECO:0007669"/>
    <property type="project" value="UniProtKB-SubCell"/>
</dbReference>
<evidence type="ECO:0000259" key="11">
    <source>
        <dbReference type="Pfam" id="PF03007"/>
    </source>
</evidence>
<comment type="caution">
    <text evidence="13">The sequence shown here is derived from an EMBL/GenBank/DDBJ whole genome shotgun (WGS) entry which is preliminary data.</text>
</comment>
<dbReference type="InterPro" id="IPR004255">
    <property type="entry name" value="O-acyltransferase_WSD1_N"/>
</dbReference>
<feature type="domain" description="O-acyltransferase WSD1 C-terminal" evidence="12">
    <location>
        <begin position="305"/>
        <end position="450"/>
    </location>
</feature>
<evidence type="ECO:0000256" key="9">
    <source>
        <dbReference type="ARBA" id="ARBA00047604"/>
    </source>
</evidence>
<evidence type="ECO:0000256" key="8">
    <source>
        <dbReference type="ARBA" id="ARBA00024360"/>
    </source>
</evidence>
<gene>
    <name evidence="13" type="ORF">LIER_21555</name>
</gene>
<evidence type="ECO:0000313" key="13">
    <source>
        <dbReference type="EMBL" id="GAA0166396.1"/>
    </source>
</evidence>
<evidence type="ECO:0000313" key="14">
    <source>
        <dbReference type="Proteomes" id="UP001454036"/>
    </source>
</evidence>
<dbReference type="InterPro" id="IPR045034">
    <property type="entry name" value="O-acyltransferase_WSD1-like"/>
</dbReference>
<dbReference type="Proteomes" id="UP001454036">
    <property type="component" value="Unassembled WGS sequence"/>
</dbReference>
<dbReference type="AlphaFoldDB" id="A0AAV3QT49"/>
<dbReference type="EMBL" id="BAABME010005712">
    <property type="protein sequence ID" value="GAA0166396.1"/>
    <property type="molecule type" value="Genomic_DNA"/>
</dbReference>
<accession>A0AAV3QT49</accession>
<evidence type="ECO:0000256" key="1">
    <source>
        <dbReference type="ARBA" id="ARBA00004162"/>
    </source>
</evidence>
<feature type="domain" description="O-acyltransferase WSD1-like N-terminal" evidence="11">
    <location>
        <begin position="108"/>
        <end position="248"/>
    </location>
</feature>
<protein>
    <submittedName>
        <fullName evidence="13">Acyltransferase</fullName>
    </submittedName>
</protein>
<keyword evidence="7 13" id="KW-0012">Acyltransferase</keyword>
<dbReference type="Pfam" id="PF06974">
    <property type="entry name" value="WS_DGAT_C"/>
    <property type="match status" value="1"/>
</dbReference>